<evidence type="ECO:0000256" key="10">
    <source>
        <dbReference type="ARBA" id="ARBA00047928"/>
    </source>
</evidence>
<sequence>MTLTFSKRIAVQAAFVTILAAAAATVVLGDDQVPIPESKSQITTWFNHNIRPYKERKATLDPALYAAEEGVRIVKVRKDGSGDYTRITDAVKAVPAGNTKRVIIDIGPGEYHEKVTIDYSQPFVTLVGSSPIDRPVITFGGTAKQYGTVDSATVIALSKYFVGANLIIKNSAPRPDPYKNNGQALALRINGDKAAFFNCKFIGFQDTLCDDRGYHFFKDCYIEGTVDFIFGRGTSLYVNAELYVIGDKGLTVITAQGRNQDKEDTGYSFVHSVIHGTGNGTTYLGRPWGGMPRVIYAYTEMSSIIQPGGWSDNFHPERTDKLYYGEYKSTGPGSNKAKRVKFAKELTFDQVKPFITLGYIKAASWLLPPPRPYSN</sequence>
<dbReference type="PANTHER" id="PTHR31321:SF87">
    <property type="entry name" value="PECTINESTERASE 63-RELATED"/>
    <property type="match status" value="1"/>
</dbReference>
<gene>
    <name evidence="14" type="ORF">PanWU01x14_075350</name>
</gene>
<dbReference type="EMBL" id="JXTB01000046">
    <property type="protein sequence ID" value="PON71096.1"/>
    <property type="molecule type" value="Genomic_DNA"/>
</dbReference>
<comment type="catalytic activity">
    <reaction evidence="10 12">
        <text>[(1-&gt;4)-alpha-D-galacturonosyl methyl ester](n) + n H2O = [(1-&gt;4)-alpha-D-galacturonosyl](n) + n methanol + n H(+)</text>
        <dbReference type="Rhea" id="RHEA:22380"/>
        <dbReference type="Rhea" id="RHEA-COMP:14570"/>
        <dbReference type="Rhea" id="RHEA-COMP:14573"/>
        <dbReference type="ChEBI" id="CHEBI:15377"/>
        <dbReference type="ChEBI" id="CHEBI:15378"/>
        <dbReference type="ChEBI" id="CHEBI:17790"/>
        <dbReference type="ChEBI" id="CHEBI:140522"/>
        <dbReference type="ChEBI" id="CHEBI:140523"/>
        <dbReference type="EC" id="3.1.1.11"/>
    </reaction>
</comment>
<evidence type="ECO:0000256" key="2">
    <source>
        <dbReference type="ARBA" id="ARBA00005184"/>
    </source>
</evidence>
<comment type="similarity">
    <text evidence="3">Belongs to the pectinesterase family.</text>
</comment>
<evidence type="ECO:0000256" key="7">
    <source>
        <dbReference type="ARBA" id="ARBA00022729"/>
    </source>
</evidence>
<dbReference type="InterPro" id="IPR033131">
    <property type="entry name" value="Pectinesterase_Asp_AS"/>
</dbReference>
<evidence type="ECO:0000256" key="5">
    <source>
        <dbReference type="ARBA" id="ARBA00022512"/>
    </source>
</evidence>
<keyword evidence="9 12" id="KW-0063">Aspartyl esterase</keyword>
<comment type="pathway">
    <text evidence="2 12">Glycan metabolism; pectin degradation; 2-dehydro-3-deoxy-D-gluconate from pectin: step 1/5.</text>
</comment>
<feature type="active site" evidence="11">
    <location>
        <position position="227"/>
    </location>
</feature>
<dbReference type="OrthoDB" id="2019149at2759"/>
<dbReference type="EC" id="3.1.1.11" evidence="4 12"/>
<dbReference type="InterPro" id="IPR000070">
    <property type="entry name" value="Pectinesterase_cat"/>
</dbReference>
<dbReference type="InterPro" id="IPR011050">
    <property type="entry name" value="Pectin_lyase_fold/virulence"/>
</dbReference>
<dbReference type="InterPro" id="IPR012334">
    <property type="entry name" value="Pectin_lyas_fold"/>
</dbReference>
<evidence type="ECO:0000256" key="9">
    <source>
        <dbReference type="ARBA" id="ARBA00023085"/>
    </source>
</evidence>
<keyword evidence="8 12" id="KW-0378">Hydrolase</keyword>
<dbReference type="PROSITE" id="PS00503">
    <property type="entry name" value="PECTINESTERASE_2"/>
    <property type="match status" value="1"/>
</dbReference>
<dbReference type="PANTHER" id="PTHR31321">
    <property type="entry name" value="ACYL-COA THIOESTER HYDROLASE YBHC-RELATED"/>
    <property type="match status" value="1"/>
</dbReference>
<evidence type="ECO:0000256" key="1">
    <source>
        <dbReference type="ARBA" id="ARBA00004191"/>
    </source>
</evidence>
<feature type="domain" description="Pectinesterase catalytic" evidence="13">
    <location>
        <begin position="74"/>
        <end position="344"/>
    </location>
</feature>
<evidence type="ECO:0000259" key="13">
    <source>
        <dbReference type="Pfam" id="PF01095"/>
    </source>
</evidence>
<evidence type="ECO:0000256" key="4">
    <source>
        <dbReference type="ARBA" id="ARBA00013229"/>
    </source>
</evidence>
<protein>
    <recommendedName>
        <fullName evidence="4 12">Pectinesterase</fullName>
        <ecNumber evidence="4 12">3.1.1.11</ecNumber>
    </recommendedName>
</protein>
<accession>A0A2P5DCS6</accession>
<evidence type="ECO:0000256" key="12">
    <source>
        <dbReference type="RuleBase" id="RU000589"/>
    </source>
</evidence>
<dbReference type="Gene3D" id="2.160.20.10">
    <property type="entry name" value="Single-stranded right-handed beta-helix, Pectin lyase-like"/>
    <property type="match status" value="1"/>
</dbReference>
<name>A0A2P5DCS6_PARAD</name>
<dbReference type="GO" id="GO:0030599">
    <property type="term" value="F:pectinesterase activity"/>
    <property type="evidence" value="ECO:0007669"/>
    <property type="project" value="UniProtKB-UniRule"/>
</dbReference>
<dbReference type="FunFam" id="2.160.20.10:FF:000008">
    <property type="entry name" value="Pectinesterase"/>
    <property type="match status" value="1"/>
</dbReference>
<evidence type="ECO:0000256" key="11">
    <source>
        <dbReference type="PROSITE-ProRule" id="PRU10040"/>
    </source>
</evidence>
<dbReference type="STRING" id="3476.A0A2P5DCS6"/>
<dbReference type="AlphaFoldDB" id="A0A2P5DCS6"/>
<dbReference type="Proteomes" id="UP000237105">
    <property type="component" value="Unassembled WGS sequence"/>
</dbReference>
<organism evidence="14 15">
    <name type="scientific">Parasponia andersonii</name>
    <name type="common">Sponia andersonii</name>
    <dbReference type="NCBI Taxonomy" id="3476"/>
    <lineage>
        <taxon>Eukaryota</taxon>
        <taxon>Viridiplantae</taxon>
        <taxon>Streptophyta</taxon>
        <taxon>Embryophyta</taxon>
        <taxon>Tracheophyta</taxon>
        <taxon>Spermatophyta</taxon>
        <taxon>Magnoliopsida</taxon>
        <taxon>eudicotyledons</taxon>
        <taxon>Gunneridae</taxon>
        <taxon>Pentapetalae</taxon>
        <taxon>rosids</taxon>
        <taxon>fabids</taxon>
        <taxon>Rosales</taxon>
        <taxon>Cannabaceae</taxon>
        <taxon>Parasponia</taxon>
    </lineage>
</organism>
<dbReference type="GO" id="GO:0045490">
    <property type="term" value="P:pectin catabolic process"/>
    <property type="evidence" value="ECO:0007669"/>
    <property type="project" value="UniProtKB-UniRule"/>
</dbReference>
<dbReference type="GO" id="GO:0042545">
    <property type="term" value="P:cell wall modification"/>
    <property type="evidence" value="ECO:0007669"/>
    <property type="project" value="UniProtKB-UniRule"/>
</dbReference>
<comment type="subcellular location">
    <subcellularLocation>
        <location evidence="1">Secreted</location>
        <location evidence="1">Cell wall</location>
    </subcellularLocation>
</comment>
<evidence type="ECO:0000313" key="15">
    <source>
        <dbReference type="Proteomes" id="UP000237105"/>
    </source>
</evidence>
<comment type="caution">
    <text evidence="14">The sequence shown here is derived from an EMBL/GenBank/DDBJ whole genome shotgun (WGS) entry which is preliminary data.</text>
</comment>
<evidence type="ECO:0000256" key="6">
    <source>
        <dbReference type="ARBA" id="ARBA00022525"/>
    </source>
</evidence>
<reference evidence="15" key="1">
    <citation type="submission" date="2016-06" db="EMBL/GenBank/DDBJ databases">
        <title>Parallel loss of symbiosis genes in relatives of nitrogen-fixing non-legume Parasponia.</title>
        <authorList>
            <person name="Van Velzen R."/>
            <person name="Holmer R."/>
            <person name="Bu F."/>
            <person name="Rutten L."/>
            <person name="Van Zeijl A."/>
            <person name="Liu W."/>
            <person name="Santuari L."/>
            <person name="Cao Q."/>
            <person name="Sharma T."/>
            <person name="Shen D."/>
            <person name="Roswanjaya Y."/>
            <person name="Wardhani T."/>
            <person name="Kalhor M.S."/>
            <person name="Jansen J."/>
            <person name="Van den Hoogen J."/>
            <person name="Gungor B."/>
            <person name="Hartog M."/>
            <person name="Hontelez J."/>
            <person name="Verver J."/>
            <person name="Yang W.-C."/>
            <person name="Schijlen E."/>
            <person name="Repin R."/>
            <person name="Schilthuizen M."/>
            <person name="Schranz E."/>
            <person name="Heidstra R."/>
            <person name="Miyata K."/>
            <person name="Fedorova E."/>
            <person name="Kohlen W."/>
            <person name="Bisseling T."/>
            <person name="Smit S."/>
            <person name="Geurts R."/>
        </authorList>
    </citation>
    <scope>NUCLEOTIDE SEQUENCE [LARGE SCALE GENOMIC DNA]</scope>
    <source>
        <strain evidence="15">cv. WU1-14</strain>
    </source>
</reference>
<keyword evidence="6" id="KW-0964">Secreted</keyword>
<dbReference type="UniPathway" id="UPA00545">
    <property type="reaction ID" value="UER00823"/>
</dbReference>
<dbReference type="Pfam" id="PF01095">
    <property type="entry name" value="Pectinesterase"/>
    <property type="match status" value="1"/>
</dbReference>
<dbReference type="SUPFAM" id="SSF51126">
    <property type="entry name" value="Pectin lyase-like"/>
    <property type="match status" value="1"/>
</dbReference>
<keyword evidence="5" id="KW-0134">Cell wall</keyword>
<proteinExistence type="inferred from homology"/>
<evidence type="ECO:0000313" key="14">
    <source>
        <dbReference type="EMBL" id="PON71096.1"/>
    </source>
</evidence>
<keyword evidence="7" id="KW-0732">Signal</keyword>
<keyword evidence="15" id="KW-1185">Reference proteome</keyword>
<evidence type="ECO:0000256" key="3">
    <source>
        <dbReference type="ARBA" id="ARBA00008891"/>
    </source>
</evidence>
<evidence type="ECO:0000256" key="8">
    <source>
        <dbReference type="ARBA" id="ARBA00022801"/>
    </source>
</evidence>